<dbReference type="OrthoDB" id="498635at2"/>
<accession>A0A139XHJ0</accession>
<dbReference type="AlphaFoldDB" id="A0A139XHJ0"/>
<evidence type="ECO:0000313" key="1">
    <source>
        <dbReference type="EMBL" id="KYC44160.1"/>
    </source>
</evidence>
<comment type="caution">
    <text evidence="1">The sequence shown here is derived from an EMBL/GenBank/DDBJ whole genome shotgun (WGS) entry which is preliminary data.</text>
</comment>
<sequence>MKYAASIRYGGQLFAAIECNYEDYLLLGLHCPVCSEPVVLRAAHNRIVHNKEVKVASSFIHRAVKNPILVTGCELRVSRYSIAEIETRARSARNQRLKLLQQWFWQILWAKNPLLPGGKVARELFFYIERFKSNVLNNLDRSCHRQLIYQTCQQLFSERKQIEDYLELFLANLRGEKGRIIKHSTDLLIAANKNQQLKFLRTKIDQRMHKLIVKEVADFLRSRKMELLFEKIFWYVLYLLDANKQWQPQIFAESNIIRLHSQSPNEMISSRIIIEICQLIVYTDWASGFAELSATRTVTEMKQKSNLSIVYLK</sequence>
<keyword evidence="2" id="KW-1185">Reference proteome</keyword>
<gene>
    <name evidence="1" type="ORF">WA1_03215</name>
</gene>
<dbReference type="Proteomes" id="UP000076925">
    <property type="component" value="Unassembled WGS sequence"/>
</dbReference>
<evidence type="ECO:0000313" key="2">
    <source>
        <dbReference type="Proteomes" id="UP000076925"/>
    </source>
</evidence>
<organism evidence="1 2">
    <name type="scientific">Scytonema hofmannii PCC 7110</name>
    <dbReference type="NCBI Taxonomy" id="128403"/>
    <lineage>
        <taxon>Bacteria</taxon>
        <taxon>Bacillati</taxon>
        <taxon>Cyanobacteriota</taxon>
        <taxon>Cyanophyceae</taxon>
        <taxon>Nostocales</taxon>
        <taxon>Scytonemataceae</taxon>
        <taxon>Scytonema</taxon>
    </lineage>
</organism>
<reference evidence="1 2" key="1">
    <citation type="journal article" date="2013" name="Genome Biol. Evol.">
        <title>Genomes of Stigonematalean cyanobacteria (subsection V) and the evolution of oxygenic photosynthesis from prokaryotes to plastids.</title>
        <authorList>
            <person name="Dagan T."/>
            <person name="Roettger M."/>
            <person name="Stucken K."/>
            <person name="Landan G."/>
            <person name="Koch R."/>
            <person name="Major P."/>
            <person name="Gould S.B."/>
            <person name="Goremykin V.V."/>
            <person name="Rippka R."/>
            <person name="Tandeau de Marsac N."/>
            <person name="Gugger M."/>
            <person name="Lockhart P.J."/>
            <person name="Allen J.F."/>
            <person name="Brune I."/>
            <person name="Maus I."/>
            <person name="Puhler A."/>
            <person name="Martin W.F."/>
        </authorList>
    </citation>
    <scope>NUCLEOTIDE SEQUENCE [LARGE SCALE GENOMIC DNA]</scope>
    <source>
        <strain evidence="1 2">PCC 7110</strain>
    </source>
</reference>
<dbReference type="EMBL" id="ANNX02000012">
    <property type="protein sequence ID" value="KYC44160.1"/>
    <property type="molecule type" value="Genomic_DNA"/>
</dbReference>
<protein>
    <submittedName>
        <fullName evidence="1">Uncharacterized protein</fullName>
    </submittedName>
</protein>
<dbReference type="STRING" id="128403.WA1_03215"/>
<dbReference type="RefSeq" id="WP_017741480.1">
    <property type="nucleotide sequence ID" value="NZ_KQ976354.1"/>
</dbReference>
<name>A0A139XHJ0_9CYAN</name>
<proteinExistence type="predicted"/>